<dbReference type="STRING" id="67267.GCA_000716675_00391"/>
<keyword evidence="4" id="KW-1185">Reference proteome</keyword>
<dbReference type="InterPro" id="IPR050282">
    <property type="entry name" value="Cycloisomerase_2"/>
</dbReference>
<dbReference type="InterPro" id="IPR019405">
    <property type="entry name" value="Lactonase_7-beta_prop"/>
</dbReference>
<feature type="region of interest" description="Disordered" evidence="2">
    <location>
        <begin position="1"/>
        <end position="70"/>
    </location>
</feature>
<organism evidence="3 4">
    <name type="scientific">Streptomyces alboflavus</name>
    <dbReference type="NCBI Taxonomy" id="67267"/>
    <lineage>
        <taxon>Bacteria</taxon>
        <taxon>Bacillati</taxon>
        <taxon>Actinomycetota</taxon>
        <taxon>Actinomycetes</taxon>
        <taxon>Kitasatosporales</taxon>
        <taxon>Streptomycetaceae</taxon>
        <taxon>Streptomyces</taxon>
    </lineage>
</organism>
<dbReference type="Gene3D" id="2.130.10.10">
    <property type="entry name" value="YVTN repeat-like/Quinoprotein amine dehydrogenase"/>
    <property type="match status" value="1"/>
</dbReference>
<dbReference type="InterPro" id="IPR015943">
    <property type="entry name" value="WD40/YVTN_repeat-like_dom_sf"/>
</dbReference>
<dbReference type="GO" id="GO:0005829">
    <property type="term" value="C:cytosol"/>
    <property type="evidence" value="ECO:0007669"/>
    <property type="project" value="TreeGrafter"/>
</dbReference>
<dbReference type="PANTHER" id="PTHR30344">
    <property type="entry name" value="6-PHOSPHOGLUCONOLACTONASE-RELATED"/>
    <property type="match status" value="1"/>
</dbReference>
<evidence type="ECO:0000256" key="1">
    <source>
        <dbReference type="ARBA" id="ARBA00005564"/>
    </source>
</evidence>
<dbReference type="GO" id="GO:0017057">
    <property type="term" value="F:6-phosphogluconolactonase activity"/>
    <property type="evidence" value="ECO:0007669"/>
    <property type="project" value="TreeGrafter"/>
</dbReference>
<dbReference type="Pfam" id="PF10282">
    <property type="entry name" value="Lactonase"/>
    <property type="match status" value="1"/>
</dbReference>
<feature type="compositionally biased region" description="Low complexity" evidence="2">
    <location>
        <begin position="1"/>
        <end position="14"/>
    </location>
</feature>
<evidence type="ECO:0000313" key="4">
    <source>
        <dbReference type="Proteomes" id="UP000195880"/>
    </source>
</evidence>
<evidence type="ECO:0000313" key="3">
    <source>
        <dbReference type="EMBL" id="ARX88893.1"/>
    </source>
</evidence>
<evidence type="ECO:0000256" key="2">
    <source>
        <dbReference type="SAM" id="MobiDB-lite"/>
    </source>
</evidence>
<proteinExistence type="inferred from homology"/>
<sequence length="121" mass="12712">MARGPTTSPSTTDTCTRRQLRLRAASPACPWPPTESLAPAPAGVLEHKGSGPDPARQEGRTPTRSCPTPAGRWLLSVDLGTDSVRVCEPGPTGLTVRHEVALRPGTGPRLAFHPGGRVAYV</sequence>
<name>A0A1Z1WR15_9ACTN</name>
<accession>A0A1Z1WR15</accession>
<gene>
    <name evidence="3" type="ORF">SMD44_08380</name>
</gene>
<dbReference type="EMBL" id="CP021748">
    <property type="protein sequence ID" value="ARX88893.1"/>
    <property type="molecule type" value="Genomic_DNA"/>
</dbReference>
<comment type="similarity">
    <text evidence="1">Belongs to the cycloisomerase 2 family.</text>
</comment>
<dbReference type="PANTHER" id="PTHR30344:SF1">
    <property type="entry name" value="6-PHOSPHOGLUCONOLACTONASE"/>
    <property type="match status" value="1"/>
</dbReference>
<feature type="compositionally biased region" description="Basic and acidic residues" evidence="2">
    <location>
        <begin position="45"/>
        <end position="61"/>
    </location>
</feature>
<reference evidence="3 4" key="1">
    <citation type="submission" date="2017-05" db="EMBL/GenBank/DDBJ databases">
        <title>Streptomyces alboflavus Genome sequencing and assembly.</title>
        <authorList>
            <person name="Wang Y."/>
            <person name="Du B."/>
            <person name="Ding Y."/>
            <person name="Liu H."/>
            <person name="Hou Q."/>
            <person name="Liu K."/>
            <person name="Wang C."/>
            <person name="Yao L."/>
        </authorList>
    </citation>
    <scope>NUCLEOTIDE SEQUENCE [LARGE SCALE GENOMIC DNA]</scope>
    <source>
        <strain evidence="3 4">MDJK44</strain>
    </source>
</reference>
<dbReference type="AlphaFoldDB" id="A0A1Z1WR15"/>
<protein>
    <submittedName>
        <fullName evidence="3">Uncharacterized protein</fullName>
    </submittedName>
</protein>
<dbReference type="Proteomes" id="UP000195880">
    <property type="component" value="Chromosome"/>
</dbReference>
<dbReference type="KEGG" id="salf:SMD44_08380"/>